<evidence type="ECO:0008006" key="4">
    <source>
        <dbReference type="Google" id="ProtNLM"/>
    </source>
</evidence>
<proteinExistence type="predicted"/>
<evidence type="ECO:0000313" key="3">
    <source>
        <dbReference type="Proteomes" id="UP000805841"/>
    </source>
</evidence>
<feature type="chain" id="PRO_5046894989" description="Quorum-sensing-regulated virulence factor" evidence="1">
    <location>
        <begin position="22"/>
        <end position="135"/>
    </location>
</feature>
<name>A0ABR7YXT0_9PSED</name>
<evidence type="ECO:0000256" key="1">
    <source>
        <dbReference type="SAM" id="SignalP"/>
    </source>
</evidence>
<comment type="caution">
    <text evidence="2">The sequence shown here is derived from an EMBL/GenBank/DDBJ whole genome shotgun (WGS) entry which is preliminary data.</text>
</comment>
<dbReference type="Proteomes" id="UP000805841">
    <property type="component" value="Unassembled WGS sequence"/>
</dbReference>
<reference evidence="2 3" key="1">
    <citation type="journal article" date="2020" name="Insects">
        <title>Bacteria Belonging to Pseudomonas typographi sp. nov. from the Bark Beetle Ips typographus Have Genomic Potential to Aid in the Host Ecology.</title>
        <authorList>
            <person name="Peral-Aranega E."/>
            <person name="Saati-Santamaria Z."/>
            <person name="Kolarik M."/>
            <person name="Rivas R."/>
            <person name="Garcia-Fraile P."/>
        </authorList>
    </citation>
    <scope>NUCLEOTIDE SEQUENCE [LARGE SCALE GENOMIC DNA]</scope>
    <source>
        <strain evidence="2 3">CA3A</strain>
    </source>
</reference>
<dbReference type="Pfam" id="PF13652">
    <property type="entry name" value="QSregVF"/>
    <property type="match status" value="1"/>
</dbReference>
<dbReference type="RefSeq" id="WP_190417936.1">
    <property type="nucleotide sequence ID" value="NZ_JAAOCA010000005.1"/>
</dbReference>
<keyword evidence="3" id="KW-1185">Reference proteome</keyword>
<accession>A0ABR7YXT0</accession>
<protein>
    <recommendedName>
        <fullName evidence="4">Quorum-sensing-regulated virulence factor</fullName>
    </recommendedName>
</protein>
<dbReference type="InterPro" id="IPR025203">
    <property type="entry name" value="QSregVF"/>
</dbReference>
<organism evidence="2 3">
    <name type="scientific">Pseudomonas typographi</name>
    <dbReference type="NCBI Taxonomy" id="2715964"/>
    <lineage>
        <taxon>Bacteria</taxon>
        <taxon>Pseudomonadati</taxon>
        <taxon>Pseudomonadota</taxon>
        <taxon>Gammaproteobacteria</taxon>
        <taxon>Pseudomonadales</taxon>
        <taxon>Pseudomonadaceae</taxon>
        <taxon>Pseudomonas</taxon>
    </lineage>
</organism>
<feature type="signal peptide" evidence="1">
    <location>
        <begin position="1"/>
        <end position="21"/>
    </location>
</feature>
<dbReference type="EMBL" id="JAAOCA010000005">
    <property type="protein sequence ID" value="MBD1598021.1"/>
    <property type="molecule type" value="Genomic_DNA"/>
</dbReference>
<evidence type="ECO:0000313" key="2">
    <source>
        <dbReference type="EMBL" id="MBD1598021.1"/>
    </source>
</evidence>
<dbReference type="Gene3D" id="3.30.300.250">
    <property type="match status" value="1"/>
</dbReference>
<sequence>MLRFTVPILACLFAAPLAAHAASAQDYNLTQMLQKVAKDSSVGTPRAINEDILDQGFTVQGKELIDHLAVQPGHAEKMRANPQTVYLQLGASVCRDEGFRKLMAQGAIMRYDFTEYKTKKPVATHRYTAQDCGMK</sequence>
<gene>
    <name evidence="2" type="ORF">HAQ05_04750</name>
</gene>
<keyword evidence="1" id="KW-0732">Signal</keyword>